<organism evidence="8 9">
    <name type="scientific">Cloacibacillus evryensis</name>
    <dbReference type="NCBI Taxonomy" id="508460"/>
    <lineage>
        <taxon>Bacteria</taxon>
        <taxon>Thermotogati</taxon>
        <taxon>Synergistota</taxon>
        <taxon>Synergistia</taxon>
        <taxon>Synergistales</taxon>
        <taxon>Synergistaceae</taxon>
        <taxon>Cloacibacillus</taxon>
    </lineage>
</organism>
<dbReference type="Gene3D" id="3.40.50.12240">
    <property type="match status" value="1"/>
</dbReference>
<keyword evidence="9" id="KW-1185">Reference proteome</keyword>
<dbReference type="GO" id="GO:0046933">
    <property type="term" value="F:proton-transporting ATP synthase activity, rotational mechanism"/>
    <property type="evidence" value="ECO:0007669"/>
    <property type="project" value="UniProtKB-UniRule"/>
</dbReference>
<comment type="function">
    <text evidence="4">Produces ATP from ADP in the presence of a proton gradient across the membrane. The V-type beta chain is a regulatory subunit.</text>
</comment>
<evidence type="ECO:0000256" key="1">
    <source>
        <dbReference type="ARBA" id="ARBA00008936"/>
    </source>
</evidence>
<dbReference type="CDD" id="cd01135">
    <property type="entry name" value="V_A-ATPase_B"/>
    <property type="match status" value="1"/>
</dbReference>
<dbReference type="PROSITE" id="PS00152">
    <property type="entry name" value="ATPASE_ALPHA_BETA"/>
    <property type="match status" value="1"/>
</dbReference>
<comment type="similarity">
    <text evidence="1 4">Belongs to the ATPase alpha/beta chains family.</text>
</comment>
<dbReference type="Pfam" id="PF22919">
    <property type="entry name" value="ATP-synt_VA_C"/>
    <property type="match status" value="1"/>
</dbReference>
<dbReference type="InterPro" id="IPR055190">
    <property type="entry name" value="ATP-synt_VA_C"/>
</dbReference>
<dbReference type="SUPFAM" id="SSF52540">
    <property type="entry name" value="P-loop containing nucleoside triphosphate hydrolases"/>
    <property type="match status" value="1"/>
</dbReference>
<dbReference type="Pfam" id="PF00006">
    <property type="entry name" value="ATP-synt_ab"/>
    <property type="match status" value="1"/>
</dbReference>
<dbReference type="InterPro" id="IPR020003">
    <property type="entry name" value="ATPase_a/bsu_AS"/>
</dbReference>
<keyword evidence="4" id="KW-0066">ATP synthesis</keyword>
<evidence type="ECO:0000259" key="5">
    <source>
        <dbReference type="Pfam" id="PF00006"/>
    </source>
</evidence>
<dbReference type="GO" id="GO:0042777">
    <property type="term" value="P:proton motive force-driven plasma membrane ATP synthesis"/>
    <property type="evidence" value="ECO:0007669"/>
    <property type="project" value="UniProtKB-UniRule"/>
</dbReference>
<evidence type="ECO:0000256" key="4">
    <source>
        <dbReference type="HAMAP-Rule" id="MF_00310"/>
    </source>
</evidence>
<dbReference type="CDD" id="cd18118">
    <property type="entry name" value="ATP-synt_V_A-type_beta_N"/>
    <property type="match status" value="1"/>
</dbReference>
<dbReference type="PANTHER" id="PTHR43389">
    <property type="entry name" value="V-TYPE PROTON ATPASE SUBUNIT B"/>
    <property type="match status" value="1"/>
</dbReference>
<accession>A0AAW5JXG4</accession>
<sequence length="459" mass="50560">MAQPEYIGVKDIEGPFILVENVSGVGYGELVDIRDGKGVRRHGQVKSLSEKATLVQVFTGTEELVPNTTKVRFLGKPLEVHLSRYMLGRTFNGLGEPRDGCGEIYGGKRVNINGLPLNPMARQYPRDFIHTGISAIDTLTTLIRGQKLPIFSGNGLPHNQLAVQIATQAKVVGSEEFAVVFAGIGVKHDDAAYFTQELSTRGHSNNIVTFLNLADDPVIERIATPRMALSTAEYLAYELGMHVLVIMTDMTSYCEALRELGVAAGEVPSRKGYPAYLYSDLASLYERAGVVREREGSVTQIPILTMPNDDITHPIPDLTGFITEGQIVLSRDLDAKNIYPPIDVLTSLSRLMKDGIGKGYTREDHPSVASQLFASYSRVQEVRSLAGVVGEDELSKTDKAFLAFGRVFEDRFLKQGKEEDREIGYSLDMAWDILGELPAGELTRVSLADIKEHIKKKEQ</sequence>
<keyword evidence="4" id="KW-0375">Hydrogen ion transport</keyword>
<protein>
    <recommendedName>
        <fullName evidence="4">V-type ATP synthase beta chain</fullName>
    </recommendedName>
    <alternativeName>
        <fullName evidence="4">V-ATPase subunit B</fullName>
    </alternativeName>
</protein>
<feature type="domain" description="ATP synthase A/B type C-terminal" evidence="7">
    <location>
        <begin position="354"/>
        <end position="451"/>
    </location>
</feature>
<dbReference type="HAMAP" id="MF_00310">
    <property type="entry name" value="ATP_synth_B_arch"/>
    <property type="match status" value="1"/>
</dbReference>
<gene>
    <name evidence="4" type="primary">atpB</name>
    <name evidence="8" type="ORF">NE630_01380</name>
</gene>
<keyword evidence="2 4" id="KW-0813">Transport</keyword>
<dbReference type="GO" id="GO:0005524">
    <property type="term" value="F:ATP binding"/>
    <property type="evidence" value="ECO:0007669"/>
    <property type="project" value="UniProtKB-UniRule"/>
</dbReference>
<dbReference type="AlphaFoldDB" id="A0AAW5JXG4"/>
<evidence type="ECO:0000259" key="7">
    <source>
        <dbReference type="Pfam" id="PF22919"/>
    </source>
</evidence>
<dbReference type="InterPro" id="IPR004100">
    <property type="entry name" value="ATPase_F1/V1/A1_a/bsu_N"/>
</dbReference>
<evidence type="ECO:0000256" key="2">
    <source>
        <dbReference type="ARBA" id="ARBA00022448"/>
    </source>
</evidence>
<evidence type="ECO:0000256" key="3">
    <source>
        <dbReference type="ARBA" id="ARBA00023065"/>
    </source>
</evidence>
<dbReference type="CDD" id="cd18112">
    <property type="entry name" value="ATP-synt_V_A-type_beta_C"/>
    <property type="match status" value="1"/>
</dbReference>
<evidence type="ECO:0000313" key="9">
    <source>
        <dbReference type="Proteomes" id="UP001205919"/>
    </source>
</evidence>
<comment type="caution">
    <text evidence="8">The sequence shown here is derived from an EMBL/GenBank/DDBJ whole genome shotgun (WGS) entry which is preliminary data.</text>
</comment>
<dbReference type="InterPro" id="IPR022879">
    <property type="entry name" value="V-ATPase_su_B/beta"/>
</dbReference>
<dbReference type="InterPro" id="IPR027417">
    <property type="entry name" value="P-loop_NTPase"/>
</dbReference>
<proteinExistence type="inferred from homology"/>
<dbReference type="Pfam" id="PF02874">
    <property type="entry name" value="ATP-synt_ab_N"/>
    <property type="match status" value="1"/>
</dbReference>
<feature type="domain" description="ATPase F1/V1/A1 complex alpha/beta subunit N-terminal" evidence="6">
    <location>
        <begin position="12"/>
        <end position="75"/>
    </location>
</feature>
<keyword evidence="3 4" id="KW-0406">Ion transport</keyword>
<feature type="domain" description="ATPase F1/V1/A1 complex alpha/beta subunit nucleotide-binding" evidence="5">
    <location>
        <begin position="132"/>
        <end position="349"/>
    </location>
</feature>
<dbReference type="RefSeq" id="WP_008712948.1">
    <property type="nucleotide sequence ID" value="NZ_CABKQM010000008.1"/>
</dbReference>
<dbReference type="PANTHER" id="PTHR43389:SF4">
    <property type="entry name" value="V-TYPE PROTON ATPASE SUBUNIT B"/>
    <property type="match status" value="1"/>
</dbReference>
<dbReference type="EMBL" id="JANFYT010000002">
    <property type="protein sequence ID" value="MCQ4813071.1"/>
    <property type="molecule type" value="Genomic_DNA"/>
</dbReference>
<dbReference type="Proteomes" id="UP001205919">
    <property type="component" value="Unassembled WGS sequence"/>
</dbReference>
<dbReference type="GeneID" id="95756973"/>
<dbReference type="InterPro" id="IPR000194">
    <property type="entry name" value="ATPase_F1/V1/A1_a/bsu_nucl-bd"/>
</dbReference>
<name>A0AAW5JXG4_9BACT</name>
<dbReference type="SUPFAM" id="SSF47917">
    <property type="entry name" value="C-terminal domain of alpha and beta subunits of F1 ATP synthase"/>
    <property type="match status" value="1"/>
</dbReference>
<dbReference type="NCBIfam" id="NF003235">
    <property type="entry name" value="PRK04196.1"/>
    <property type="match status" value="1"/>
</dbReference>
<evidence type="ECO:0000259" key="6">
    <source>
        <dbReference type="Pfam" id="PF02874"/>
    </source>
</evidence>
<evidence type="ECO:0000313" key="8">
    <source>
        <dbReference type="EMBL" id="MCQ4813071.1"/>
    </source>
</evidence>
<reference evidence="8 9" key="1">
    <citation type="submission" date="2022-06" db="EMBL/GenBank/DDBJ databases">
        <title>Isolation of gut microbiota from human fecal samples.</title>
        <authorList>
            <person name="Pamer E.G."/>
            <person name="Barat B."/>
            <person name="Waligurski E."/>
            <person name="Medina S."/>
            <person name="Paddock L."/>
            <person name="Mostad J."/>
        </authorList>
    </citation>
    <scope>NUCLEOTIDE SEQUENCE [LARGE SCALE GENOMIC DNA]</scope>
    <source>
        <strain evidence="8 9">DFI.9.90</strain>
    </source>
</reference>